<dbReference type="PRINTS" id="PR00959">
    <property type="entry name" value="MEVGALKINASE"/>
</dbReference>
<evidence type="ECO:0000256" key="2">
    <source>
        <dbReference type="ARBA" id="ARBA00022679"/>
    </source>
</evidence>
<dbReference type="OrthoDB" id="1652964at2759"/>
<dbReference type="GO" id="GO:0019287">
    <property type="term" value="P:isopentenyl diphosphate biosynthetic process, mevalonate pathway"/>
    <property type="evidence" value="ECO:0007669"/>
    <property type="project" value="TreeGrafter"/>
</dbReference>
<protein>
    <submittedName>
        <fullName evidence="6 7">Mevalonate kinase-like</fullName>
    </submittedName>
</protein>
<evidence type="ECO:0000313" key="5">
    <source>
        <dbReference type="Proteomes" id="UP000504615"/>
    </source>
</evidence>
<sequence length="394" mass="44087">MYKFSISAPGSLFLLGEHMKMHENKKAFVMTSLNMRTKLTFTSLPPNAVKMDFIELIFPNIQLHMKIPLNPFLFHFFNNNTDKTIGAHTLYEKVKIYVSSLMGNNNTCDLILGQHESSLQTFFFLLVYIAYRHIIKITASFIVKISSDLPIGEGMGSSTSFGTCLAACFWRWSLLQKGIARYEFHAEDTSVISGCVAICERIVYKSTTSFNIVVSVHGSLLILKQNSMIKKYDHFPSIKILLVCSNVKQKDVQMHVDTRHSQEFALNNISALAKASIKVFKEIKKMVTDLGQVALDDPSNLTLRTLSDIVRINQELLNSLGISHPNLDIICAIAQNHSLSGKMACLNKYGYAFILLLPSVTDDDIAKLIDELKSHNFDASITSLCGESSGVRVE</sequence>
<reference evidence="6 7" key="1">
    <citation type="submission" date="2025-04" db="UniProtKB">
        <authorList>
            <consortium name="RefSeq"/>
        </authorList>
    </citation>
    <scope>IDENTIFICATION</scope>
</reference>
<keyword evidence="4" id="KW-0460">Magnesium</keyword>
<dbReference type="RefSeq" id="XP_011639708.1">
    <property type="nucleotide sequence ID" value="XM_011641406.1"/>
</dbReference>
<dbReference type="PANTHER" id="PTHR43290:SF2">
    <property type="entry name" value="MEVALONATE KINASE"/>
    <property type="match status" value="1"/>
</dbReference>
<dbReference type="RefSeq" id="XP_011639707.1">
    <property type="nucleotide sequence ID" value="XM_011641405.1"/>
</dbReference>
<dbReference type="Gene3D" id="3.30.230.10">
    <property type="match status" value="1"/>
</dbReference>
<dbReference type="Gene3D" id="3.30.70.890">
    <property type="entry name" value="GHMP kinase, C-terminal domain"/>
    <property type="match status" value="1"/>
</dbReference>
<evidence type="ECO:0000256" key="3">
    <source>
        <dbReference type="ARBA" id="ARBA00022777"/>
    </source>
</evidence>
<dbReference type="AlphaFoldDB" id="A0A6I9X5F5"/>
<evidence type="ECO:0000256" key="1">
    <source>
        <dbReference type="ARBA" id="ARBA00022490"/>
    </source>
</evidence>
<dbReference type="GeneID" id="105428852"/>
<gene>
    <name evidence="6 7" type="primary">LOC105428852</name>
</gene>
<keyword evidence="1" id="KW-0963">Cytoplasm</keyword>
<dbReference type="GO" id="GO:0005524">
    <property type="term" value="F:ATP binding"/>
    <property type="evidence" value="ECO:0007669"/>
    <property type="project" value="InterPro"/>
</dbReference>
<dbReference type="InterPro" id="IPR020568">
    <property type="entry name" value="Ribosomal_Su5_D2-typ_SF"/>
</dbReference>
<keyword evidence="5" id="KW-1185">Reference proteome</keyword>
<evidence type="ECO:0000313" key="7">
    <source>
        <dbReference type="RefSeq" id="XP_011639708.1"/>
    </source>
</evidence>
<dbReference type="KEGG" id="pbar:105428852"/>
<dbReference type="Proteomes" id="UP000504615">
    <property type="component" value="Unplaced"/>
</dbReference>
<dbReference type="GO" id="GO:0004496">
    <property type="term" value="F:mevalonate kinase activity"/>
    <property type="evidence" value="ECO:0007669"/>
    <property type="project" value="InterPro"/>
</dbReference>
<dbReference type="InterPro" id="IPR036554">
    <property type="entry name" value="GHMP_kinase_C_sf"/>
</dbReference>
<dbReference type="PANTHER" id="PTHR43290">
    <property type="entry name" value="MEVALONATE KINASE"/>
    <property type="match status" value="1"/>
</dbReference>
<evidence type="ECO:0000256" key="4">
    <source>
        <dbReference type="ARBA" id="ARBA00022842"/>
    </source>
</evidence>
<dbReference type="InterPro" id="IPR014721">
    <property type="entry name" value="Ribsml_uS5_D2-typ_fold_subgr"/>
</dbReference>
<dbReference type="GO" id="GO:0005829">
    <property type="term" value="C:cytosol"/>
    <property type="evidence" value="ECO:0007669"/>
    <property type="project" value="TreeGrafter"/>
</dbReference>
<dbReference type="SUPFAM" id="SSF54211">
    <property type="entry name" value="Ribosomal protein S5 domain 2-like"/>
    <property type="match status" value="1"/>
</dbReference>
<accession>A0A6I9X5F5</accession>
<dbReference type="InterPro" id="IPR006205">
    <property type="entry name" value="Mev_gal_kin"/>
</dbReference>
<dbReference type="GO" id="GO:0006695">
    <property type="term" value="P:cholesterol biosynthetic process"/>
    <property type="evidence" value="ECO:0007669"/>
    <property type="project" value="TreeGrafter"/>
</dbReference>
<name>A0A6I9X5F5_9HYME</name>
<keyword evidence="2" id="KW-0808">Transferase</keyword>
<organism evidence="5 7">
    <name type="scientific">Pogonomyrmex barbatus</name>
    <name type="common">red harvester ant</name>
    <dbReference type="NCBI Taxonomy" id="144034"/>
    <lineage>
        <taxon>Eukaryota</taxon>
        <taxon>Metazoa</taxon>
        <taxon>Ecdysozoa</taxon>
        <taxon>Arthropoda</taxon>
        <taxon>Hexapoda</taxon>
        <taxon>Insecta</taxon>
        <taxon>Pterygota</taxon>
        <taxon>Neoptera</taxon>
        <taxon>Endopterygota</taxon>
        <taxon>Hymenoptera</taxon>
        <taxon>Apocrita</taxon>
        <taxon>Aculeata</taxon>
        <taxon>Formicoidea</taxon>
        <taxon>Formicidae</taxon>
        <taxon>Myrmicinae</taxon>
        <taxon>Pogonomyrmex</taxon>
    </lineage>
</organism>
<keyword evidence="3" id="KW-0418">Kinase</keyword>
<evidence type="ECO:0000313" key="6">
    <source>
        <dbReference type="RefSeq" id="XP_011639707.1"/>
    </source>
</evidence>
<proteinExistence type="predicted"/>
<dbReference type="SUPFAM" id="SSF55060">
    <property type="entry name" value="GHMP Kinase, C-terminal domain"/>
    <property type="match status" value="1"/>
</dbReference>